<organism evidence="10 12">
    <name type="scientific">Bursaphelenchus xylophilus</name>
    <name type="common">Pinewood nematode worm</name>
    <name type="synonym">Aphelenchoides xylophilus</name>
    <dbReference type="NCBI Taxonomy" id="6326"/>
    <lineage>
        <taxon>Eukaryota</taxon>
        <taxon>Metazoa</taxon>
        <taxon>Ecdysozoa</taxon>
        <taxon>Nematoda</taxon>
        <taxon>Chromadorea</taxon>
        <taxon>Rhabditida</taxon>
        <taxon>Tylenchina</taxon>
        <taxon>Tylenchomorpha</taxon>
        <taxon>Aphelenchoidea</taxon>
        <taxon>Aphelenchoididae</taxon>
        <taxon>Bursaphelenchus</taxon>
    </lineage>
</organism>
<evidence type="ECO:0000313" key="11">
    <source>
        <dbReference type="Proteomes" id="UP000659654"/>
    </source>
</evidence>
<dbReference type="Proteomes" id="UP000095284">
    <property type="component" value="Unplaced"/>
</dbReference>
<evidence type="ECO:0000256" key="2">
    <source>
        <dbReference type="ARBA" id="ARBA00006565"/>
    </source>
</evidence>
<protein>
    <submittedName>
        <fullName evidence="8">(pine wood nematode) hypothetical protein</fullName>
    </submittedName>
</protein>
<sequence length="295" mass="33303">MVTLHVKPITYPAGSGNAHSTAFFIYSQLFPILCCVFGLMSLVTGYVIAVLNNHEEAWFSMISEGGSLPPESCIFGILLNFAAFFWLVTCFSLHYHLLDHLYWHCGSRSKLRFLFYFMLFIGILSGLGIAVVADFQLSNLRIVHNNGAMVAFLAGLLYCWCYAVVCVKLGIQWVPKWLIILRIIVVVFVTVCVVMYILCFQFSIFAKKWPDGTRAQKPERPATGIIRLQPCHPYYDNYIIACVSEWLLAVGYFIVIASLSIELGNFELHTLISSQNMEDSSLEDLSITYVTARSQ</sequence>
<feature type="transmembrane region" description="Helical" evidence="6">
    <location>
        <begin position="238"/>
        <end position="261"/>
    </location>
</feature>
<dbReference type="Proteomes" id="UP000582659">
    <property type="component" value="Unassembled WGS sequence"/>
</dbReference>
<feature type="domain" description="CWH43-like N-terminal" evidence="7">
    <location>
        <begin position="27"/>
        <end position="265"/>
    </location>
</feature>
<keyword evidence="5 6" id="KW-0472">Membrane</keyword>
<keyword evidence="3 6" id="KW-0812">Transmembrane</keyword>
<dbReference type="Proteomes" id="UP000659654">
    <property type="component" value="Unassembled WGS sequence"/>
</dbReference>
<dbReference type="EMBL" id="CAJFCV020000003">
    <property type="protein sequence ID" value="CAG9104618.1"/>
    <property type="molecule type" value="Genomic_DNA"/>
</dbReference>
<evidence type="ECO:0000256" key="3">
    <source>
        <dbReference type="ARBA" id="ARBA00022692"/>
    </source>
</evidence>
<reference evidence="12" key="1">
    <citation type="submission" date="2016-11" db="UniProtKB">
        <authorList>
            <consortium name="WormBaseParasite"/>
        </authorList>
    </citation>
    <scope>IDENTIFICATION</scope>
</reference>
<dbReference type="WBParaSite" id="BXY_0297500.1">
    <property type="protein sequence ID" value="BXY_0297500.1"/>
    <property type="gene ID" value="BXY_0297500"/>
</dbReference>
<name>A0A1I7RQI1_BURXY</name>
<evidence type="ECO:0000256" key="6">
    <source>
        <dbReference type="SAM" id="Phobius"/>
    </source>
</evidence>
<evidence type="ECO:0000256" key="1">
    <source>
        <dbReference type="ARBA" id="ARBA00004127"/>
    </source>
</evidence>
<feature type="transmembrane region" description="Helical" evidence="6">
    <location>
        <begin position="114"/>
        <end position="135"/>
    </location>
</feature>
<evidence type="ECO:0000259" key="7">
    <source>
        <dbReference type="Pfam" id="PF10277"/>
    </source>
</evidence>
<reference evidence="9" key="2">
    <citation type="submission" date="2020-08" db="EMBL/GenBank/DDBJ databases">
        <authorList>
            <person name="Kikuchi T."/>
        </authorList>
    </citation>
    <scope>NUCLEOTIDE SEQUENCE</scope>
    <source>
        <strain evidence="8">Ka4C1</strain>
    </source>
</reference>
<accession>A0A1I7RQI1</accession>
<dbReference type="PANTHER" id="PTHR21324">
    <property type="entry name" value="FASTING-INDUCIBLE INTEGRAL MEMBRANE PROTEIN TM6P1-RELATED"/>
    <property type="match status" value="1"/>
</dbReference>
<dbReference type="OrthoDB" id="191706at2759"/>
<proteinExistence type="inferred from homology"/>
<dbReference type="AlphaFoldDB" id="A0A1I7RQI1"/>
<evidence type="ECO:0000313" key="9">
    <source>
        <dbReference type="EMBL" id="CAG9104618.1"/>
    </source>
</evidence>
<evidence type="ECO:0000313" key="10">
    <source>
        <dbReference type="Proteomes" id="UP000095284"/>
    </source>
</evidence>
<gene>
    <name evidence="8" type="ORF">BXYJ_LOCUS5654</name>
</gene>
<keyword evidence="11" id="KW-1185">Reference proteome</keyword>
<comment type="subcellular location">
    <subcellularLocation>
        <location evidence="1">Endomembrane system</location>
        <topology evidence="1">Multi-pass membrane protein</topology>
    </subcellularLocation>
</comment>
<dbReference type="PANTHER" id="PTHR21324:SF2">
    <property type="entry name" value="EG:22E5.9 PROTEIN"/>
    <property type="match status" value="1"/>
</dbReference>
<feature type="transmembrane region" description="Helical" evidence="6">
    <location>
        <begin position="177"/>
        <end position="199"/>
    </location>
</feature>
<dbReference type="InterPro" id="IPR050911">
    <property type="entry name" value="DRAM/TMEM150_Autophagy_Mod"/>
</dbReference>
<dbReference type="EMBL" id="CAJFDI010000003">
    <property type="protein sequence ID" value="CAD5219389.1"/>
    <property type="molecule type" value="Genomic_DNA"/>
</dbReference>
<dbReference type="Pfam" id="PF10277">
    <property type="entry name" value="Frag1"/>
    <property type="match status" value="1"/>
</dbReference>
<evidence type="ECO:0000313" key="8">
    <source>
        <dbReference type="EMBL" id="CAD5219389.1"/>
    </source>
</evidence>
<evidence type="ECO:0000256" key="4">
    <source>
        <dbReference type="ARBA" id="ARBA00022989"/>
    </source>
</evidence>
<comment type="similarity">
    <text evidence="2">Belongs to the DRAM/TMEM150 family.</text>
</comment>
<evidence type="ECO:0000256" key="5">
    <source>
        <dbReference type="ARBA" id="ARBA00023136"/>
    </source>
</evidence>
<feature type="transmembrane region" description="Helical" evidence="6">
    <location>
        <begin position="72"/>
        <end position="94"/>
    </location>
</feature>
<dbReference type="InterPro" id="IPR019402">
    <property type="entry name" value="CWH43_N"/>
</dbReference>
<feature type="transmembrane region" description="Helical" evidence="6">
    <location>
        <begin position="29"/>
        <end position="51"/>
    </location>
</feature>
<keyword evidence="4 6" id="KW-1133">Transmembrane helix</keyword>
<dbReference type="GO" id="GO:0012505">
    <property type="term" value="C:endomembrane system"/>
    <property type="evidence" value="ECO:0007669"/>
    <property type="project" value="UniProtKB-SubCell"/>
</dbReference>
<evidence type="ECO:0000313" key="12">
    <source>
        <dbReference type="WBParaSite" id="BXY_0297500.1"/>
    </source>
</evidence>
<feature type="transmembrane region" description="Helical" evidence="6">
    <location>
        <begin position="147"/>
        <end position="171"/>
    </location>
</feature>